<feature type="binding site" evidence="4">
    <location>
        <begin position="91"/>
        <end position="92"/>
    </location>
    <ligand>
        <name>FAD</name>
        <dbReference type="ChEBI" id="CHEBI:57692"/>
    </ligand>
</feature>
<dbReference type="SUPFAM" id="SSF54373">
    <property type="entry name" value="FAD-linked reductases, C-terminal domain"/>
    <property type="match status" value="1"/>
</dbReference>
<reference evidence="6 7" key="1">
    <citation type="submission" date="2013-06" db="EMBL/GenBank/DDBJ databases">
        <title>Complete genome sequence of Paenibacillus mucilaginosus K02.</title>
        <authorList>
            <person name="Xiao B."/>
            <person name="Sun L."/>
            <person name="Xiao L."/>
            <person name="Lian B."/>
        </authorList>
    </citation>
    <scope>NUCLEOTIDE SEQUENCE [LARGE SCALE GENOMIC DNA]</scope>
    <source>
        <strain evidence="6 7">K02</strain>
    </source>
</reference>
<evidence type="ECO:0000256" key="3">
    <source>
        <dbReference type="ARBA" id="ARBA00023002"/>
    </source>
</evidence>
<dbReference type="InterPro" id="IPR002937">
    <property type="entry name" value="Amino_oxidase"/>
</dbReference>
<dbReference type="AlphaFoldDB" id="I0BE27"/>
<dbReference type="InterPro" id="IPR036188">
    <property type="entry name" value="FAD/NAD-bd_sf"/>
</dbReference>
<dbReference type="Gene3D" id="1.10.405.10">
    <property type="entry name" value="Guanine Nucleotide Dissociation Inhibitor, domain 1"/>
    <property type="match status" value="1"/>
</dbReference>
<dbReference type="OrthoDB" id="25353at2"/>
<dbReference type="SUPFAM" id="SSF51905">
    <property type="entry name" value="FAD/NAD(P)-binding domain"/>
    <property type="match status" value="1"/>
</dbReference>
<feature type="domain" description="Amine oxidase" evidence="5">
    <location>
        <begin position="71"/>
        <end position="512"/>
    </location>
</feature>
<dbReference type="EMBL" id="CP003422">
    <property type="protein sequence ID" value="AFH60624.1"/>
    <property type="molecule type" value="Genomic_DNA"/>
</dbReference>
<evidence type="ECO:0000313" key="6">
    <source>
        <dbReference type="EMBL" id="AFH60624.1"/>
    </source>
</evidence>
<evidence type="ECO:0000256" key="1">
    <source>
        <dbReference type="ARBA" id="ARBA00001974"/>
    </source>
</evidence>
<dbReference type="PANTHER" id="PTHR43563:SF1">
    <property type="entry name" value="AMINE OXIDASE [FLAVIN-CONTAINING] B"/>
    <property type="match status" value="1"/>
</dbReference>
<comment type="similarity">
    <text evidence="2">Belongs to the flavin monoamine oxidase family.</text>
</comment>
<dbReference type="HOGENOM" id="CLU_004498_8_4_9"/>
<dbReference type="RefSeq" id="WP_014649900.1">
    <property type="nucleotide sequence ID" value="NC_017672.3"/>
</dbReference>
<evidence type="ECO:0000256" key="2">
    <source>
        <dbReference type="ARBA" id="ARBA00005995"/>
    </source>
</evidence>
<dbReference type="Gene3D" id="3.50.50.60">
    <property type="entry name" value="FAD/NAD(P)-binding domain"/>
    <property type="match status" value="1"/>
</dbReference>
<organism evidence="6 7">
    <name type="scientific">Paenibacillus mucilaginosus K02</name>
    <dbReference type="NCBI Taxonomy" id="997761"/>
    <lineage>
        <taxon>Bacteria</taxon>
        <taxon>Bacillati</taxon>
        <taxon>Bacillota</taxon>
        <taxon>Bacilli</taxon>
        <taxon>Bacillales</taxon>
        <taxon>Paenibacillaceae</taxon>
        <taxon>Paenibacillus</taxon>
    </lineage>
</organism>
<accession>I0BE27</accession>
<evidence type="ECO:0000259" key="5">
    <source>
        <dbReference type="Pfam" id="PF01593"/>
    </source>
</evidence>
<gene>
    <name evidence="6" type="ORF">B2K_07800</name>
</gene>
<proteinExistence type="inferred from homology"/>
<dbReference type="PANTHER" id="PTHR43563">
    <property type="entry name" value="AMINE OXIDASE"/>
    <property type="match status" value="1"/>
</dbReference>
<dbReference type="PATRIC" id="fig|997761.3.peg.1528"/>
<evidence type="ECO:0000256" key="4">
    <source>
        <dbReference type="PIRSR" id="PIRSR601613-1"/>
    </source>
</evidence>
<dbReference type="InterPro" id="IPR050703">
    <property type="entry name" value="Flavin_MAO"/>
</dbReference>
<dbReference type="Gene3D" id="3.90.660.10">
    <property type="match status" value="1"/>
</dbReference>
<sequence length="520" mass="57687">MARSPLAWLLKEAYLVAGAVLGRRQFGHEPILQESHGIRIRVKTSARLVESSLSNPILKKEMNIAIIGGGLAGLTCAYRLKQAGLKAKVYEATERVGGRCWTRRGEFAEGQIVERGGELINTEHTAIRELAEELGLKIDDLEPAKKKDTKPLYYFDGTPYTFSEATNDFMKIFDKLQKDITGAGFPTLFNKFTKRGFELDHMSIIDWINETVPGGIDSKFGQLLDLAYNIEYGAESSEQSSLNLIYLLGFAERGLLQIFGSSDGRFQIRGGSDLITTRLNELLSDQIVLGTELIAIKKSDSGRFILTIKHGNDTKEVKADKVVLTIPFAVLRSSVDISKAGFSKLKKIAIKELGMGTNTKMHVQFTDRHWSKLGCNGETFADTGYQSTYEVNRVQPGKLGILANYTGGEIGAGFNVGNPTTRAKLFLEQIEPLLPGISSKWNGKATVDYWPAFQWTRGSYSFWKVGQYTKFAGIEGMREGNCHFAGEHTSIEYQGYLNGAVESGERVADEIIQDLKENKE</sequence>
<evidence type="ECO:0000313" key="7">
    <source>
        <dbReference type="Proteomes" id="UP000007392"/>
    </source>
</evidence>
<dbReference type="PRINTS" id="PR00757">
    <property type="entry name" value="AMINEOXDASEF"/>
</dbReference>
<dbReference type="Proteomes" id="UP000007392">
    <property type="component" value="Chromosome"/>
</dbReference>
<dbReference type="GO" id="GO:0016491">
    <property type="term" value="F:oxidoreductase activity"/>
    <property type="evidence" value="ECO:0007669"/>
    <property type="project" value="UniProtKB-KW"/>
</dbReference>
<dbReference type="Pfam" id="PF01593">
    <property type="entry name" value="Amino_oxidase"/>
    <property type="match status" value="1"/>
</dbReference>
<name>I0BE27_9BACL</name>
<keyword evidence="3" id="KW-0560">Oxidoreductase</keyword>
<protein>
    <submittedName>
        <fullName evidence="6">Amine oxidase</fullName>
    </submittedName>
</protein>
<dbReference type="InterPro" id="IPR001613">
    <property type="entry name" value="Flavin_amine_oxidase"/>
</dbReference>
<comment type="cofactor">
    <cofactor evidence="1">
        <name>FAD</name>
        <dbReference type="ChEBI" id="CHEBI:57692"/>
    </cofactor>
</comment>
<dbReference type="KEGG" id="pmw:B2K_07800"/>